<evidence type="ECO:0000256" key="3">
    <source>
        <dbReference type="ARBA" id="ARBA00012876"/>
    </source>
</evidence>
<protein>
    <recommendedName>
        <fullName evidence="10">(S)-3-amino-2-methylpropionate transaminase</fullName>
        <ecNumber evidence="4">2.6.1.19</ecNumber>
        <ecNumber evidence="3">2.6.1.22</ecNumber>
    </recommendedName>
    <alternativeName>
        <fullName evidence="11">GABA aminotransferase</fullName>
    </alternativeName>
    <alternativeName>
        <fullName evidence="9">Gamma-amino-N-butyrate transaminase</fullName>
    </alternativeName>
    <alternativeName>
        <fullName evidence="8">L-AIBAT</fullName>
    </alternativeName>
</protein>
<keyword evidence="7 13" id="KW-0663">Pyridoxal phosphate</keyword>
<dbReference type="InterPro" id="IPR004631">
    <property type="entry name" value="4NH2But_aminotransferase_euk"/>
</dbReference>
<keyword evidence="5" id="KW-0032">Aminotransferase</keyword>
<proteinExistence type="inferred from homology"/>
<dbReference type="AlphaFoldDB" id="A0A914H617"/>
<comment type="similarity">
    <text evidence="2 13">Belongs to the class-III pyridoxal-phosphate-dependent aminotransferase family.</text>
</comment>
<dbReference type="CDD" id="cd00610">
    <property type="entry name" value="OAT_like"/>
    <property type="match status" value="1"/>
</dbReference>
<dbReference type="GO" id="GO:0005739">
    <property type="term" value="C:mitochondrion"/>
    <property type="evidence" value="ECO:0007669"/>
    <property type="project" value="TreeGrafter"/>
</dbReference>
<dbReference type="GO" id="GO:0009450">
    <property type="term" value="P:gamma-aminobutyric acid catabolic process"/>
    <property type="evidence" value="ECO:0007669"/>
    <property type="project" value="TreeGrafter"/>
</dbReference>
<dbReference type="EC" id="2.6.1.22" evidence="3"/>
<evidence type="ECO:0000256" key="8">
    <source>
        <dbReference type="ARBA" id="ARBA00029760"/>
    </source>
</evidence>
<dbReference type="GO" id="GO:0030170">
    <property type="term" value="F:pyridoxal phosphate binding"/>
    <property type="evidence" value="ECO:0007669"/>
    <property type="project" value="InterPro"/>
</dbReference>
<dbReference type="WBParaSite" id="Gr19_v10_g13553.t1">
    <property type="protein sequence ID" value="Gr19_v10_g13553.t1"/>
    <property type="gene ID" value="Gr19_v10_g13553"/>
</dbReference>
<evidence type="ECO:0000313" key="14">
    <source>
        <dbReference type="Proteomes" id="UP000887572"/>
    </source>
</evidence>
<accession>A0A914H617</accession>
<keyword evidence="14" id="KW-1185">Reference proteome</keyword>
<dbReference type="NCBIfam" id="TIGR00699">
    <property type="entry name" value="GABAtrns_euk"/>
    <property type="match status" value="1"/>
</dbReference>
<dbReference type="EC" id="2.6.1.19" evidence="4"/>
<dbReference type="SUPFAM" id="SSF53383">
    <property type="entry name" value="PLP-dependent transferases"/>
    <property type="match status" value="1"/>
</dbReference>
<dbReference type="InterPro" id="IPR015422">
    <property type="entry name" value="PyrdxlP-dep_Trfase_small"/>
</dbReference>
<dbReference type="FunFam" id="3.40.640.10:FF:000073">
    <property type="entry name" value="Probable 4-aminobutyrate aminotransferase"/>
    <property type="match status" value="1"/>
</dbReference>
<dbReference type="Pfam" id="PF00202">
    <property type="entry name" value="Aminotran_3"/>
    <property type="match status" value="1"/>
</dbReference>
<dbReference type="InterPro" id="IPR015424">
    <property type="entry name" value="PyrdxlP-dep_Trfase"/>
</dbReference>
<name>A0A914H617_GLORO</name>
<evidence type="ECO:0000256" key="10">
    <source>
        <dbReference type="ARBA" id="ARBA00030857"/>
    </source>
</evidence>
<evidence type="ECO:0000256" key="5">
    <source>
        <dbReference type="ARBA" id="ARBA00022576"/>
    </source>
</evidence>
<evidence type="ECO:0000256" key="9">
    <source>
        <dbReference type="ARBA" id="ARBA00030204"/>
    </source>
</evidence>
<dbReference type="PIRSF" id="PIRSF000521">
    <property type="entry name" value="Transaminase_4ab_Lys_Orn"/>
    <property type="match status" value="1"/>
</dbReference>
<evidence type="ECO:0000256" key="11">
    <source>
        <dbReference type="ARBA" id="ARBA00031787"/>
    </source>
</evidence>
<dbReference type="Gene3D" id="3.90.1150.10">
    <property type="entry name" value="Aspartate Aminotransferase, domain 1"/>
    <property type="match status" value="1"/>
</dbReference>
<dbReference type="GO" id="GO:0047298">
    <property type="term" value="F:(S)-3-amino-2-methylpropionate transaminase activity"/>
    <property type="evidence" value="ECO:0007669"/>
    <property type="project" value="UniProtKB-EC"/>
</dbReference>
<comment type="catalytic activity">
    <reaction evidence="12">
        <text>4-aminobutanoate + 2-oxoglutarate = succinate semialdehyde + L-glutamate</text>
        <dbReference type="Rhea" id="RHEA:23352"/>
        <dbReference type="ChEBI" id="CHEBI:16810"/>
        <dbReference type="ChEBI" id="CHEBI:29985"/>
        <dbReference type="ChEBI" id="CHEBI:57706"/>
        <dbReference type="ChEBI" id="CHEBI:59888"/>
        <dbReference type="EC" id="2.6.1.19"/>
    </reaction>
</comment>
<dbReference type="InterPro" id="IPR015421">
    <property type="entry name" value="PyrdxlP-dep_Trfase_major"/>
</dbReference>
<evidence type="ECO:0000256" key="12">
    <source>
        <dbReference type="ARBA" id="ARBA00048021"/>
    </source>
</evidence>
<dbReference type="Gene3D" id="3.40.640.10">
    <property type="entry name" value="Type I PLP-dependent aspartate aminotransferase-like (Major domain)"/>
    <property type="match status" value="1"/>
</dbReference>
<reference evidence="15" key="1">
    <citation type="submission" date="2022-11" db="UniProtKB">
        <authorList>
            <consortium name="WormBaseParasite"/>
        </authorList>
    </citation>
    <scope>IDENTIFICATION</scope>
</reference>
<comment type="cofactor">
    <cofactor evidence="1">
        <name>pyridoxal 5'-phosphate</name>
        <dbReference type="ChEBI" id="CHEBI:597326"/>
    </cofactor>
</comment>
<evidence type="ECO:0000256" key="1">
    <source>
        <dbReference type="ARBA" id="ARBA00001933"/>
    </source>
</evidence>
<evidence type="ECO:0000256" key="7">
    <source>
        <dbReference type="ARBA" id="ARBA00022898"/>
    </source>
</evidence>
<organism evidence="14 15">
    <name type="scientific">Globodera rostochiensis</name>
    <name type="common">Golden nematode worm</name>
    <name type="synonym">Heterodera rostochiensis</name>
    <dbReference type="NCBI Taxonomy" id="31243"/>
    <lineage>
        <taxon>Eukaryota</taxon>
        <taxon>Metazoa</taxon>
        <taxon>Ecdysozoa</taxon>
        <taxon>Nematoda</taxon>
        <taxon>Chromadorea</taxon>
        <taxon>Rhabditida</taxon>
        <taxon>Tylenchina</taxon>
        <taxon>Tylenchomorpha</taxon>
        <taxon>Tylenchoidea</taxon>
        <taxon>Heteroderidae</taxon>
        <taxon>Heteroderinae</taxon>
        <taxon>Globodera</taxon>
    </lineage>
</organism>
<dbReference type="Proteomes" id="UP000887572">
    <property type="component" value="Unplaced"/>
</dbReference>
<evidence type="ECO:0000256" key="4">
    <source>
        <dbReference type="ARBA" id="ARBA00012912"/>
    </source>
</evidence>
<dbReference type="InterPro" id="IPR005814">
    <property type="entry name" value="Aminotrans_3"/>
</dbReference>
<evidence type="ECO:0000256" key="13">
    <source>
        <dbReference type="RuleBase" id="RU003560"/>
    </source>
</evidence>
<sequence>MMISTLVSRQQRLPLIAEASYRLVCPTNRRLTHSLASLASREPEGPAVRTPIPGPKSNILKDQMEKVHQTTSINFFVDYERSFGNFMVDADGNTLLDLFTQISSLPLGYNHPELIQLANDVRLIIPAVSRPALGAFPRTDFADLIANSLLRVAPRGLSHVQTMLCGTSANENAIKTAFIHYQTRLRGGAVPTAQQLSSCMRNEAPGTPSLAVLGFNGSFHGRSLCMLSITRSKAIHKVDFPAFDWPVANFPRYLYPLDENKQYNLEQDERCLAEVSQLIDTSKSEGRDVAALIVEPIQCEGGDHHGSARFFRGLQNICQDNGVYFIVDEVQTGGGICGTFWAHEQWDLPTPPDFVTFSKKTLIGGYFYRDELRVNEPYRIYNTWMGEPTKLVLLERVVDVIKREHLVAKAGELGAKLLAGLKELESRHPNLVMNSRGLGTLCSFDMPNTAVRDGFLKKAMSMGLLIGGCGEATVRFRPALVFTKRHLDIALALLDDALKAI</sequence>
<evidence type="ECO:0000313" key="15">
    <source>
        <dbReference type="WBParaSite" id="Gr19_v10_g13553.t1"/>
    </source>
</evidence>
<dbReference type="PANTHER" id="PTHR43206:SF1">
    <property type="entry name" value="4-AMINOBUTYRATE AMINOTRANSFERASE, MITOCHONDRIAL"/>
    <property type="match status" value="1"/>
</dbReference>
<evidence type="ECO:0000256" key="2">
    <source>
        <dbReference type="ARBA" id="ARBA00008954"/>
    </source>
</evidence>
<evidence type="ECO:0000256" key="6">
    <source>
        <dbReference type="ARBA" id="ARBA00022679"/>
    </source>
</evidence>
<dbReference type="PANTHER" id="PTHR43206">
    <property type="entry name" value="AMINOTRANSFERASE"/>
    <property type="match status" value="1"/>
</dbReference>
<dbReference type="GO" id="GO:0034386">
    <property type="term" value="F:4-aminobutyrate:2-oxoglutarate transaminase activity"/>
    <property type="evidence" value="ECO:0007669"/>
    <property type="project" value="UniProtKB-EC"/>
</dbReference>
<keyword evidence="6" id="KW-0808">Transferase</keyword>